<reference evidence="3" key="1">
    <citation type="journal article" date="2019" name="Int. J. Syst. Evol. Microbiol.">
        <title>The Global Catalogue of Microorganisms (GCM) 10K type strain sequencing project: providing services to taxonomists for standard genome sequencing and annotation.</title>
        <authorList>
            <consortium name="The Broad Institute Genomics Platform"/>
            <consortium name="The Broad Institute Genome Sequencing Center for Infectious Disease"/>
            <person name="Wu L."/>
            <person name="Ma J."/>
        </authorList>
    </citation>
    <scope>NUCLEOTIDE SEQUENCE [LARGE SCALE GENOMIC DNA]</scope>
    <source>
        <strain evidence="3">JCM 13250</strain>
    </source>
</reference>
<dbReference type="PROSITE" id="PS51819">
    <property type="entry name" value="VOC"/>
    <property type="match status" value="2"/>
</dbReference>
<feature type="domain" description="VOC" evidence="1">
    <location>
        <begin position="10"/>
        <end position="119"/>
    </location>
</feature>
<protein>
    <submittedName>
        <fullName evidence="2">VOC family protein</fullName>
    </submittedName>
</protein>
<dbReference type="CDD" id="cd07247">
    <property type="entry name" value="SgaA_N_like"/>
    <property type="match status" value="1"/>
</dbReference>
<name>A0ABP4YMY6_9ACTN</name>
<dbReference type="Gene3D" id="3.10.180.10">
    <property type="entry name" value="2,3-Dihydroxybiphenyl 1,2-Dioxygenase, domain 1"/>
    <property type="match status" value="2"/>
</dbReference>
<evidence type="ECO:0000259" key="1">
    <source>
        <dbReference type="PROSITE" id="PS51819"/>
    </source>
</evidence>
<proteinExistence type="predicted"/>
<dbReference type="PANTHER" id="PTHR33993:SF14">
    <property type="entry name" value="GB|AAF24581.1"/>
    <property type="match status" value="1"/>
</dbReference>
<dbReference type="Pfam" id="PF00903">
    <property type="entry name" value="Glyoxalase"/>
    <property type="match status" value="2"/>
</dbReference>
<dbReference type="RefSeq" id="WP_344134858.1">
    <property type="nucleotide sequence ID" value="NZ_BAAALT010000143.1"/>
</dbReference>
<dbReference type="EMBL" id="BAAALT010000143">
    <property type="protein sequence ID" value="GAA1816671.1"/>
    <property type="molecule type" value="Genomic_DNA"/>
</dbReference>
<dbReference type="InterPro" id="IPR004360">
    <property type="entry name" value="Glyas_Fos-R_dOase_dom"/>
</dbReference>
<keyword evidence="3" id="KW-1185">Reference proteome</keyword>
<dbReference type="InterPro" id="IPR029068">
    <property type="entry name" value="Glyas_Bleomycin-R_OHBP_Dase"/>
</dbReference>
<dbReference type="PANTHER" id="PTHR33993">
    <property type="entry name" value="GLYOXALASE-RELATED"/>
    <property type="match status" value="1"/>
</dbReference>
<dbReference type="InterPro" id="IPR052164">
    <property type="entry name" value="Anthracycline_SecMetBiosynth"/>
</dbReference>
<sequence length="259" mass="26977">MRVRGYPPAALCWVDLFCPDLTLASAFYGSLLGWTNAGDPADGRLDFRLGDLVAAGATAAGGGPASWVVFVSTDDLDATVAAVTAAGGRVVTPPAQVGTRGRAAICADPQGAVFGLWQRATFAGSQVQRVAGAPSWSELWTRDTVSAAAFYKEVFGWSERTGELAASVDYGEFYTGGRTVGGLIAITDEMPAELPPRWGVTFEVDDCEAVAARCRDLGGFVAVPPVFVDVGTAAFLVDPLGALFGVFQPIPELLDAPPN</sequence>
<comment type="caution">
    <text evidence="2">The sequence shown here is derived from an EMBL/GenBank/DDBJ whole genome shotgun (WGS) entry which is preliminary data.</text>
</comment>
<dbReference type="Proteomes" id="UP001500218">
    <property type="component" value="Unassembled WGS sequence"/>
</dbReference>
<dbReference type="SUPFAM" id="SSF54593">
    <property type="entry name" value="Glyoxalase/Bleomycin resistance protein/Dihydroxybiphenyl dioxygenase"/>
    <property type="match status" value="2"/>
</dbReference>
<dbReference type="InterPro" id="IPR037523">
    <property type="entry name" value="VOC_core"/>
</dbReference>
<gene>
    <name evidence="2" type="ORF">GCM10009682_41980</name>
</gene>
<evidence type="ECO:0000313" key="2">
    <source>
        <dbReference type="EMBL" id="GAA1816671.1"/>
    </source>
</evidence>
<feature type="domain" description="VOC" evidence="1">
    <location>
        <begin position="133"/>
        <end position="249"/>
    </location>
</feature>
<organism evidence="2 3">
    <name type="scientific">Luedemannella flava</name>
    <dbReference type="NCBI Taxonomy" id="349316"/>
    <lineage>
        <taxon>Bacteria</taxon>
        <taxon>Bacillati</taxon>
        <taxon>Actinomycetota</taxon>
        <taxon>Actinomycetes</taxon>
        <taxon>Micromonosporales</taxon>
        <taxon>Micromonosporaceae</taxon>
        <taxon>Luedemannella</taxon>
    </lineage>
</organism>
<accession>A0ABP4YMY6</accession>
<evidence type="ECO:0000313" key="3">
    <source>
        <dbReference type="Proteomes" id="UP001500218"/>
    </source>
</evidence>